<feature type="region of interest" description="Disordered" evidence="1">
    <location>
        <begin position="65"/>
        <end position="111"/>
    </location>
</feature>
<dbReference type="InterPro" id="IPR001138">
    <property type="entry name" value="Zn2Cys6_DnaBD"/>
</dbReference>
<keyword evidence="4" id="KW-1185">Reference proteome</keyword>
<dbReference type="GO" id="GO:0008270">
    <property type="term" value="F:zinc ion binding"/>
    <property type="evidence" value="ECO:0007669"/>
    <property type="project" value="InterPro"/>
</dbReference>
<evidence type="ECO:0000313" key="4">
    <source>
        <dbReference type="Proteomes" id="UP001222325"/>
    </source>
</evidence>
<feature type="region of interest" description="Disordered" evidence="1">
    <location>
        <begin position="1"/>
        <end position="21"/>
    </location>
</feature>
<evidence type="ECO:0000256" key="1">
    <source>
        <dbReference type="SAM" id="MobiDB-lite"/>
    </source>
</evidence>
<dbReference type="SUPFAM" id="SSF57701">
    <property type="entry name" value="Zn2/Cys6 DNA-binding domain"/>
    <property type="match status" value="1"/>
</dbReference>
<feature type="compositionally biased region" description="Basic and acidic residues" evidence="1">
    <location>
        <begin position="82"/>
        <end position="108"/>
    </location>
</feature>
<name>A0AAD6XWR0_9AGAR</name>
<dbReference type="CDD" id="cd00067">
    <property type="entry name" value="GAL4"/>
    <property type="match status" value="1"/>
</dbReference>
<feature type="region of interest" description="Disordered" evidence="1">
    <location>
        <begin position="239"/>
        <end position="304"/>
    </location>
</feature>
<organism evidence="3 4">
    <name type="scientific">Mycena belliarum</name>
    <dbReference type="NCBI Taxonomy" id="1033014"/>
    <lineage>
        <taxon>Eukaryota</taxon>
        <taxon>Fungi</taxon>
        <taxon>Dikarya</taxon>
        <taxon>Basidiomycota</taxon>
        <taxon>Agaricomycotina</taxon>
        <taxon>Agaricomycetes</taxon>
        <taxon>Agaricomycetidae</taxon>
        <taxon>Agaricales</taxon>
        <taxon>Marasmiineae</taxon>
        <taxon>Mycenaceae</taxon>
        <taxon>Mycena</taxon>
    </lineage>
</organism>
<dbReference type="PROSITE" id="PS50048">
    <property type="entry name" value="ZN2_CY6_FUNGAL_2"/>
    <property type="match status" value="1"/>
</dbReference>
<gene>
    <name evidence="3" type="ORF">B0H15DRAFT_21227</name>
</gene>
<evidence type="ECO:0000313" key="3">
    <source>
        <dbReference type="EMBL" id="KAJ7104338.1"/>
    </source>
</evidence>
<sequence length="304" mass="32261">MSVSHTSTLALPPLQAHPHTRLATARAPHIRLPSYRELTSQCEVPPTAARSSLFTAGLIHLPPLRVPGATSGGSSPNANANRGREDKEYDEPHRHSAEHTEREKDKAPPRALGLAARPHPSAYGLAAYAHPDPTSYFHNNSYNASASGNANTNGSGNGNAAVYATALALEHAAFDLTPKLKFSHAKAGGRTKKQALSCFFCRERKIACGRPEGEALGAGGQEGACNQCARRKIPCTYPTVSHRGQHSRIKSAARKAHSGGRDDGTPVRGPYLAGDDDAGGRPMAMDVDSGRRETRATRATRVAS</sequence>
<dbReference type="InterPro" id="IPR036864">
    <property type="entry name" value="Zn2-C6_fun-type_DNA-bd_sf"/>
</dbReference>
<dbReference type="AlphaFoldDB" id="A0AAD6XWR0"/>
<comment type="caution">
    <text evidence="3">The sequence shown here is derived from an EMBL/GenBank/DDBJ whole genome shotgun (WGS) entry which is preliminary data.</text>
</comment>
<feature type="compositionally biased region" description="Basic residues" evidence="1">
    <location>
        <begin position="243"/>
        <end position="258"/>
    </location>
</feature>
<protein>
    <recommendedName>
        <fullName evidence="2">Zn(2)-C6 fungal-type domain-containing protein</fullName>
    </recommendedName>
</protein>
<dbReference type="Proteomes" id="UP001222325">
    <property type="component" value="Unassembled WGS sequence"/>
</dbReference>
<feature type="domain" description="Zn(2)-C6 fungal-type" evidence="2">
    <location>
        <begin position="197"/>
        <end position="237"/>
    </location>
</feature>
<proteinExistence type="predicted"/>
<accession>A0AAD6XWR0</accession>
<dbReference type="EMBL" id="JARJCN010000001">
    <property type="protein sequence ID" value="KAJ7104338.1"/>
    <property type="molecule type" value="Genomic_DNA"/>
</dbReference>
<evidence type="ECO:0000259" key="2">
    <source>
        <dbReference type="PROSITE" id="PS50048"/>
    </source>
</evidence>
<dbReference type="Gene3D" id="4.10.240.10">
    <property type="entry name" value="Zn(2)-C6 fungal-type DNA-binding domain"/>
    <property type="match status" value="1"/>
</dbReference>
<reference evidence="3" key="1">
    <citation type="submission" date="2023-03" db="EMBL/GenBank/DDBJ databases">
        <title>Massive genome expansion in bonnet fungi (Mycena s.s.) driven by repeated elements and novel gene families across ecological guilds.</title>
        <authorList>
            <consortium name="Lawrence Berkeley National Laboratory"/>
            <person name="Harder C.B."/>
            <person name="Miyauchi S."/>
            <person name="Viragh M."/>
            <person name="Kuo A."/>
            <person name="Thoen E."/>
            <person name="Andreopoulos B."/>
            <person name="Lu D."/>
            <person name="Skrede I."/>
            <person name="Drula E."/>
            <person name="Henrissat B."/>
            <person name="Morin E."/>
            <person name="Kohler A."/>
            <person name="Barry K."/>
            <person name="LaButti K."/>
            <person name="Morin E."/>
            <person name="Salamov A."/>
            <person name="Lipzen A."/>
            <person name="Mereny Z."/>
            <person name="Hegedus B."/>
            <person name="Baldrian P."/>
            <person name="Stursova M."/>
            <person name="Weitz H."/>
            <person name="Taylor A."/>
            <person name="Grigoriev I.V."/>
            <person name="Nagy L.G."/>
            <person name="Martin F."/>
            <person name="Kauserud H."/>
        </authorList>
    </citation>
    <scope>NUCLEOTIDE SEQUENCE</scope>
    <source>
        <strain evidence="3">CBHHK173m</strain>
    </source>
</reference>
<dbReference type="GO" id="GO:0000981">
    <property type="term" value="F:DNA-binding transcription factor activity, RNA polymerase II-specific"/>
    <property type="evidence" value="ECO:0007669"/>
    <property type="project" value="InterPro"/>
</dbReference>